<proteinExistence type="predicted"/>
<accession>A0A6J4QLB5</accession>
<dbReference type="InterPro" id="IPR011701">
    <property type="entry name" value="MFS"/>
</dbReference>
<dbReference type="Gene3D" id="1.20.1720.10">
    <property type="entry name" value="Multidrug resistance protein D"/>
    <property type="match status" value="1"/>
</dbReference>
<feature type="transmembrane region" description="Helical" evidence="8">
    <location>
        <begin position="315"/>
        <end position="337"/>
    </location>
</feature>
<comment type="subcellular location">
    <subcellularLocation>
        <location evidence="1">Cell membrane</location>
        <topology evidence="1">Multi-pass membrane protein</topology>
    </subcellularLocation>
</comment>
<dbReference type="GO" id="GO:0022857">
    <property type="term" value="F:transmembrane transporter activity"/>
    <property type="evidence" value="ECO:0007669"/>
    <property type="project" value="InterPro"/>
</dbReference>
<evidence type="ECO:0000256" key="3">
    <source>
        <dbReference type="ARBA" id="ARBA00022475"/>
    </source>
</evidence>
<dbReference type="InterPro" id="IPR020846">
    <property type="entry name" value="MFS_dom"/>
</dbReference>
<dbReference type="PANTHER" id="PTHR42718:SF42">
    <property type="entry name" value="EXPORT PROTEIN"/>
    <property type="match status" value="1"/>
</dbReference>
<dbReference type="Gene3D" id="1.20.1250.20">
    <property type="entry name" value="MFS general substrate transporter like domains"/>
    <property type="match status" value="1"/>
</dbReference>
<evidence type="ECO:0000256" key="5">
    <source>
        <dbReference type="ARBA" id="ARBA00022989"/>
    </source>
</evidence>
<dbReference type="PROSITE" id="PS50850">
    <property type="entry name" value="MFS"/>
    <property type="match status" value="1"/>
</dbReference>
<evidence type="ECO:0000256" key="6">
    <source>
        <dbReference type="ARBA" id="ARBA00023136"/>
    </source>
</evidence>
<keyword evidence="3" id="KW-1003">Cell membrane</keyword>
<feature type="domain" description="Major facilitator superfamily (MFS) profile" evidence="9">
    <location>
        <begin position="31"/>
        <end position="522"/>
    </location>
</feature>
<feature type="region of interest" description="Disordered" evidence="7">
    <location>
        <begin position="525"/>
        <end position="547"/>
    </location>
</feature>
<protein>
    <submittedName>
        <fullName evidence="10">Uncharacterized MFS-type transporter</fullName>
    </submittedName>
</protein>
<organism evidence="10">
    <name type="scientific">uncultured Rubrobacteraceae bacterium</name>
    <dbReference type="NCBI Taxonomy" id="349277"/>
    <lineage>
        <taxon>Bacteria</taxon>
        <taxon>Bacillati</taxon>
        <taxon>Actinomycetota</taxon>
        <taxon>Rubrobacteria</taxon>
        <taxon>Rubrobacterales</taxon>
        <taxon>Rubrobacteraceae</taxon>
        <taxon>environmental samples</taxon>
    </lineage>
</organism>
<feature type="compositionally biased region" description="Basic and acidic residues" evidence="7">
    <location>
        <begin position="526"/>
        <end position="538"/>
    </location>
</feature>
<dbReference type="SUPFAM" id="SSF103473">
    <property type="entry name" value="MFS general substrate transporter"/>
    <property type="match status" value="1"/>
</dbReference>
<name>A0A6J4QLB5_9ACTN</name>
<feature type="transmembrane region" description="Helical" evidence="8">
    <location>
        <begin position="218"/>
        <end position="236"/>
    </location>
</feature>
<feature type="transmembrane region" description="Helical" evidence="8">
    <location>
        <begin position="155"/>
        <end position="177"/>
    </location>
</feature>
<keyword evidence="6 8" id="KW-0472">Membrane</keyword>
<dbReference type="Pfam" id="PF07690">
    <property type="entry name" value="MFS_1"/>
    <property type="match status" value="1"/>
</dbReference>
<keyword evidence="4 8" id="KW-0812">Transmembrane</keyword>
<evidence type="ECO:0000313" key="10">
    <source>
        <dbReference type="EMBL" id="CAA9443155.1"/>
    </source>
</evidence>
<feature type="transmembrane region" description="Helical" evidence="8">
    <location>
        <begin position="422"/>
        <end position="443"/>
    </location>
</feature>
<feature type="transmembrane region" description="Helical" evidence="8">
    <location>
        <begin position="379"/>
        <end position="401"/>
    </location>
</feature>
<keyword evidence="2" id="KW-0813">Transport</keyword>
<feature type="transmembrane region" description="Helical" evidence="8">
    <location>
        <begin position="248"/>
        <end position="265"/>
    </location>
</feature>
<dbReference type="InterPro" id="IPR036259">
    <property type="entry name" value="MFS_trans_sf"/>
</dbReference>
<evidence type="ECO:0000256" key="2">
    <source>
        <dbReference type="ARBA" id="ARBA00022448"/>
    </source>
</evidence>
<feature type="transmembrane region" description="Helical" evidence="8">
    <location>
        <begin position="97"/>
        <end position="116"/>
    </location>
</feature>
<feature type="transmembrane region" description="Helical" evidence="8">
    <location>
        <begin position="122"/>
        <end position="143"/>
    </location>
</feature>
<evidence type="ECO:0000256" key="1">
    <source>
        <dbReference type="ARBA" id="ARBA00004651"/>
    </source>
</evidence>
<dbReference type="EMBL" id="CADCVB010000173">
    <property type="protein sequence ID" value="CAA9443155.1"/>
    <property type="molecule type" value="Genomic_DNA"/>
</dbReference>
<evidence type="ECO:0000256" key="7">
    <source>
        <dbReference type="SAM" id="MobiDB-lite"/>
    </source>
</evidence>
<feature type="transmembrane region" description="Helical" evidence="8">
    <location>
        <begin position="67"/>
        <end position="85"/>
    </location>
</feature>
<dbReference type="GO" id="GO:0005886">
    <property type="term" value="C:plasma membrane"/>
    <property type="evidence" value="ECO:0007669"/>
    <property type="project" value="UniProtKB-SubCell"/>
</dbReference>
<feature type="transmembrane region" description="Helical" evidence="8">
    <location>
        <begin position="286"/>
        <end position="309"/>
    </location>
</feature>
<evidence type="ECO:0000256" key="4">
    <source>
        <dbReference type="ARBA" id="ARBA00022692"/>
    </source>
</evidence>
<dbReference type="AlphaFoldDB" id="A0A6J4QLB5"/>
<dbReference type="NCBIfam" id="TIGR00711">
    <property type="entry name" value="efflux_EmrB"/>
    <property type="match status" value="1"/>
</dbReference>
<sequence>MANIGSQPCDEGVIRSGKAESPCTLDSGPWILVGTIIGSGMAFIDSTVTNVALPALQQDLNATAVDAQWIVESYALLLAALILVGGSLGDHYGRRRIYALGIALFALASVACGLAMSPGQLIAARAVQGIGGALLVPGSLAIISASFEGERRGKAIGTWSGFSGVTAALGPILGGYLVENVSWRAAFLINVPLALVVLYIVFRHVPESRDPDARRLDLPGAFMATLGLGGIVYGLIESSSRGLGDPLVLGALVLGVAALVAFVFVERRSREPMMPLGLFRSRNFSGANLLTLLLYAGLGGSLYFFPFVLIQVHGYSATAAGSAFLPFIIITFLMSRWAGGLVTRYGAKLPLMIGPSIAAVGFILFALPGTGGSYWTTFFPAVVVQGLGMSLVIAPLTTTALNSVEGSHSGLASGVNNAVSRTAGLLSIAVLGIFVFAAFSGSLDSRTENLDLTPEQRASLESEKVDLGGAEVPEGTNAGTAASIERAVDESFVAGFRLAMYISAGLAVASALAAAVLIEGKGSVARPEETIEPGREPGETQGASAPA</sequence>
<dbReference type="PANTHER" id="PTHR42718">
    <property type="entry name" value="MAJOR FACILITATOR SUPERFAMILY MULTIDRUG TRANSPORTER MFSC"/>
    <property type="match status" value="1"/>
</dbReference>
<reference evidence="10" key="1">
    <citation type="submission" date="2020-02" db="EMBL/GenBank/DDBJ databases">
        <authorList>
            <person name="Meier V. D."/>
        </authorList>
    </citation>
    <scope>NUCLEOTIDE SEQUENCE</scope>
    <source>
        <strain evidence="10">AVDCRST_MAG78</strain>
    </source>
</reference>
<dbReference type="InterPro" id="IPR004638">
    <property type="entry name" value="EmrB-like"/>
</dbReference>
<keyword evidence="5 8" id="KW-1133">Transmembrane helix</keyword>
<feature type="transmembrane region" description="Helical" evidence="8">
    <location>
        <begin position="183"/>
        <end position="202"/>
    </location>
</feature>
<evidence type="ECO:0000259" key="9">
    <source>
        <dbReference type="PROSITE" id="PS50850"/>
    </source>
</evidence>
<feature type="transmembrane region" description="Helical" evidence="8">
    <location>
        <begin position="349"/>
        <end position="367"/>
    </location>
</feature>
<dbReference type="CDD" id="cd17321">
    <property type="entry name" value="MFS_MMR_MDR_like"/>
    <property type="match status" value="1"/>
</dbReference>
<gene>
    <name evidence="10" type="ORF">AVDCRST_MAG78-2633</name>
</gene>
<feature type="transmembrane region" description="Helical" evidence="8">
    <location>
        <begin position="498"/>
        <end position="518"/>
    </location>
</feature>
<evidence type="ECO:0000256" key="8">
    <source>
        <dbReference type="SAM" id="Phobius"/>
    </source>
</evidence>